<reference evidence="9" key="1">
    <citation type="submission" date="2015-09" db="EMBL/GenBank/DDBJ databases">
        <title>Scylla olivacea transcriptome.</title>
        <authorList>
            <person name="Ikhwanuddin M."/>
        </authorList>
    </citation>
    <scope>NUCLEOTIDE SEQUENCE</scope>
</reference>
<keyword evidence="6" id="KW-1133">Transmembrane helix</keyword>
<organism evidence="9">
    <name type="scientific">Scylla olivacea</name>
    <name type="common">Orange mud crab</name>
    <name type="synonym">Cancer olivacea</name>
    <dbReference type="NCBI Taxonomy" id="85551"/>
    <lineage>
        <taxon>Eukaryota</taxon>
        <taxon>Metazoa</taxon>
        <taxon>Ecdysozoa</taxon>
        <taxon>Arthropoda</taxon>
        <taxon>Crustacea</taxon>
        <taxon>Multicrustacea</taxon>
        <taxon>Malacostraca</taxon>
        <taxon>Eumalacostraca</taxon>
        <taxon>Eucarida</taxon>
        <taxon>Decapoda</taxon>
        <taxon>Pleocyemata</taxon>
        <taxon>Brachyura</taxon>
        <taxon>Eubrachyura</taxon>
        <taxon>Portunoidea</taxon>
        <taxon>Portunidae</taxon>
        <taxon>Portuninae</taxon>
        <taxon>Scylla</taxon>
    </lineage>
</organism>
<evidence type="ECO:0000256" key="4">
    <source>
        <dbReference type="ARBA" id="ARBA00022679"/>
    </source>
</evidence>
<keyword evidence="7" id="KW-0472">Membrane</keyword>
<dbReference type="AlphaFoldDB" id="A0A0P4W365"/>
<dbReference type="GO" id="GO:0005737">
    <property type="term" value="C:cytoplasm"/>
    <property type="evidence" value="ECO:0007669"/>
    <property type="project" value="TreeGrafter"/>
</dbReference>
<dbReference type="PANTHER" id="PTHR21461">
    <property type="entry name" value="GLYCOSYLTRANSFERASE FAMILY 92 PROTEIN"/>
    <property type="match status" value="1"/>
</dbReference>
<dbReference type="EMBL" id="GDRN01095591">
    <property type="protein sequence ID" value="JAI59487.1"/>
    <property type="molecule type" value="Transcribed_RNA"/>
</dbReference>
<dbReference type="PANTHER" id="PTHR21461:SF40">
    <property type="entry name" value="GLYCOSYLTRANSFERASE FAMILY 92 PROTEIN"/>
    <property type="match status" value="1"/>
</dbReference>
<name>A0A0P4W365_SCYOL</name>
<keyword evidence="3 8" id="KW-0328">Glycosyltransferase</keyword>
<evidence type="ECO:0000256" key="5">
    <source>
        <dbReference type="ARBA" id="ARBA00022692"/>
    </source>
</evidence>
<dbReference type="InterPro" id="IPR008166">
    <property type="entry name" value="Glyco_transf_92"/>
</dbReference>
<dbReference type="EC" id="2.4.1.-" evidence="8"/>
<evidence type="ECO:0000313" key="9">
    <source>
        <dbReference type="EMBL" id="JAI59486.1"/>
    </source>
</evidence>
<evidence type="ECO:0000256" key="3">
    <source>
        <dbReference type="ARBA" id="ARBA00022676"/>
    </source>
</evidence>
<dbReference type="GO" id="GO:0016020">
    <property type="term" value="C:membrane"/>
    <property type="evidence" value="ECO:0007669"/>
    <property type="project" value="UniProtKB-SubCell"/>
</dbReference>
<comment type="subcellular location">
    <subcellularLocation>
        <location evidence="1">Membrane</location>
        <topology evidence="1">Single-pass membrane protein</topology>
    </subcellularLocation>
</comment>
<dbReference type="Pfam" id="PF01697">
    <property type="entry name" value="Glyco_transf_92"/>
    <property type="match status" value="1"/>
</dbReference>
<evidence type="ECO:0000256" key="7">
    <source>
        <dbReference type="ARBA" id="ARBA00023136"/>
    </source>
</evidence>
<evidence type="ECO:0000256" key="6">
    <source>
        <dbReference type="ARBA" id="ARBA00022989"/>
    </source>
</evidence>
<dbReference type="GO" id="GO:0016757">
    <property type="term" value="F:glycosyltransferase activity"/>
    <property type="evidence" value="ECO:0007669"/>
    <property type="project" value="UniProtKB-UniRule"/>
</dbReference>
<accession>A0A0P4W365</accession>
<evidence type="ECO:0000256" key="2">
    <source>
        <dbReference type="ARBA" id="ARBA00007647"/>
    </source>
</evidence>
<dbReference type="EMBL" id="GDRN01095595">
    <property type="protein sequence ID" value="JAI59485.1"/>
    <property type="molecule type" value="Transcribed_RNA"/>
</dbReference>
<keyword evidence="4 8" id="KW-0808">Transferase</keyword>
<protein>
    <recommendedName>
        <fullName evidence="8">Glycosyltransferase family 92 protein</fullName>
        <ecNumber evidence="8">2.4.1.-</ecNumber>
    </recommendedName>
</protein>
<evidence type="ECO:0000256" key="1">
    <source>
        <dbReference type="ARBA" id="ARBA00004167"/>
    </source>
</evidence>
<proteinExistence type="inferred from homology"/>
<comment type="similarity">
    <text evidence="2 8">Belongs to the glycosyltransferase 92 family.</text>
</comment>
<dbReference type="EMBL" id="GDRN01095592">
    <property type="protein sequence ID" value="JAI59486.1"/>
    <property type="molecule type" value="Transcribed_RNA"/>
</dbReference>
<evidence type="ECO:0000256" key="8">
    <source>
        <dbReference type="RuleBase" id="RU366017"/>
    </source>
</evidence>
<sequence length="473" mass="54982">MKLLRRWWTRAAVHSLRGHVVIVIVFLVFTLHVTTRREKPAEEEKVKGRDFFPIDFEEPREELARSIPPPPDPPPAPFHTLALGPFEDWVEARGSNRDFFLYSAYLDKRAATDQVIIVAIVKKGKSIKSCTVWSEGTTTEEKGRVKMIHENWNLPYTAALIICSIPKNSKPTHVALTSFPDTILAVQDMKARRNEGRMSVCVKPLHYEYDRALWLVEFIEFYKLMGVDRFIFYNHTMGPSIDAVVRHYMAKNVVTLLPWTLPVTTQKDIRTEGIFAALNDCNLRSVNRFTFSAMVDFDEFLVPRKHDSLVELLDTYGTKDSNYVFQNVFFYLYWENDTATVYDKLIQEGVSPVEGPGEPYLLTAFKTRRLKKPHKHGVRSKYIVRPERVLELGNHNVWEYIGRKAWKKVPPEDGLSHHYRICEYGGFDCLKQPSMVRDFRKDSILKQSALSSNQDYFQRSQRRLTESPRVFPL</sequence>
<keyword evidence="5" id="KW-0812">Transmembrane</keyword>